<dbReference type="Proteomes" id="UP000035955">
    <property type="component" value="Unassembled WGS sequence"/>
</dbReference>
<accession>A0A0J6T6U8</accession>
<reference evidence="1 2" key="1">
    <citation type="submission" date="2015-03" db="EMBL/GenBank/DDBJ databases">
        <title>Genome sequencing of Methylobacterium variabile DSM 16961.</title>
        <authorList>
            <person name="Chaudhry V."/>
            <person name="Patil P.B."/>
        </authorList>
    </citation>
    <scope>NUCLEOTIDE SEQUENCE [LARGE SCALE GENOMIC DNA]</scope>
    <source>
        <strain evidence="1 2">DSM 16961</strain>
    </source>
</reference>
<proteinExistence type="predicted"/>
<dbReference type="OrthoDB" id="7950596at2"/>
<dbReference type="RefSeq" id="WP_048443078.1">
    <property type="nucleotide sequence ID" value="NZ_LABY01000030.1"/>
</dbReference>
<dbReference type="PATRIC" id="fig|298794.3.peg.4664"/>
<gene>
    <name evidence="1" type="ORF">VQ02_05075</name>
</gene>
<evidence type="ECO:0000313" key="1">
    <source>
        <dbReference type="EMBL" id="KMO41557.1"/>
    </source>
</evidence>
<comment type="caution">
    <text evidence="1">The sequence shown here is derived from an EMBL/GenBank/DDBJ whole genome shotgun (WGS) entry which is preliminary data.</text>
</comment>
<dbReference type="AlphaFoldDB" id="A0A0J6T6U8"/>
<dbReference type="EMBL" id="LABY01000030">
    <property type="protein sequence ID" value="KMO41557.1"/>
    <property type="molecule type" value="Genomic_DNA"/>
</dbReference>
<sequence length="97" mass="10836">MRHIEVEDGLRLRFPGRDEEFNEGVEIGLLVARLARGDQAFSCQISTANVDQARAVAQQLGYRICVMNESQGLSEVQVAVRSRRPPLTLVPDTRRTA</sequence>
<organism evidence="1 2">
    <name type="scientific">Methylobacterium variabile</name>
    <dbReference type="NCBI Taxonomy" id="298794"/>
    <lineage>
        <taxon>Bacteria</taxon>
        <taxon>Pseudomonadati</taxon>
        <taxon>Pseudomonadota</taxon>
        <taxon>Alphaproteobacteria</taxon>
        <taxon>Hyphomicrobiales</taxon>
        <taxon>Methylobacteriaceae</taxon>
        <taxon>Methylobacterium</taxon>
    </lineage>
</organism>
<keyword evidence="2" id="KW-1185">Reference proteome</keyword>
<protein>
    <submittedName>
        <fullName evidence="1">Uncharacterized protein</fullName>
    </submittedName>
</protein>
<evidence type="ECO:0000313" key="2">
    <source>
        <dbReference type="Proteomes" id="UP000035955"/>
    </source>
</evidence>
<name>A0A0J6T6U8_9HYPH</name>